<feature type="region of interest" description="Disordered" evidence="4">
    <location>
        <begin position="321"/>
        <end position="349"/>
    </location>
</feature>
<evidence type="ECO:0000256" key="3">
    <source>
        <dbReference type="ARBA" id="ARBA00022842"/>
    </source>
</evidence>
<feature type="domain" description="Nudix hydrolase" evidence="5">
    <location>
        <begin position="47"/>
        <end position="181"/>
    </location>
</feature>
<feature type="compositionally biased region" description="Low complexity" evidence="4">
    <location>
        <begin position="321"/>
        <end position="336"/>
    </location>
</feature>
<evidence type="ECO:0000256" key="1">
    <source>
        <dbReference type="ARBA" id="ARBA00001946"/>
    </source>
</evidence>
<dbReference type="Pfam" id="PF00293">
    <property type="entry name" value="NUDIX"/>
    <property type="match status" value="2"/>
</dbReference>
<evidence type="ECO:0000256" key="2">
    <source>
        <dbReference type="ARBA" id="ARBA00022801"/>
    </source>
</evidence>
<dbReference type="Proteomes" id="UP001432222">
    <property type="component" value="Chromosome"/>
</dbReference>
<accession>A0ABZ1TSG8</accession>
<dbReference type="PANTHER" id="PTHR43046:SF12">
    <property type="entry name" value="GDP-MANNOSE MANNOSYL HYDROLASE"/>
    <property type="match status" value="1"/>
</dbReference>
<name>A0ABZ1TSG8_9ACTN</name>
<evidence type="ECO:0000256" key="4">
    <source>
        <dbReference type="SAM" id="MobiDB-lite"/>
    </source>
</evidence>
<keyword evidence="3" id="KW-0460">Magnesium</keyword>
<dbReference type="PROSITE" id="PS51462">
    <property type="entry name" value="NUDIX"/>
    <property type="match status" value="2"/>
</dbReference>
<gene>
    <name evidence="6" type="ORF">OHA16_02340</name>
</gene>
<keyword evidence="7" id="KW-1185">Reference proteome</keyword>
<dbReference type="PANTHER" id="PTHR43046">
    <property type="entry name" value="GDP-MANNOSE MANNOSYL HYDROLASE"/>
    <property type="match status" value="1"/>
</dbReference>
<feature type="region of interest" description="Disordered" evidence="4">
    <location>
        <begin position="1"/>
        <end position="29"/>
    </location>
</feature>
<dbReference type="InterPro" id="IPR000086">
    <property type="entry name" value="NUDIX_hydrolase_dom"/>
</dbReference>
<sequence>MHRSSRPLPPTGAPGADPSVAGVSDRDVPTSAVPVPVPVPVPDVPVASVPVAGALVADTLGRVLLLRRPDGRWELPSAAVRPGEDPARGAVRALAESCGVAGVSGRPVGVFEDTTESTLRHVYALSAHVPGALDRLTLPRHSTHAWFFTDNLPGVTPETVRFLRAHGPARPHLPRTQWLATTPRSWLCTAAVLTAPDGRLLMVKPRVREPDRRPRAWAWNFPGGVLDTHEDSPTGAARELREETGLDRPAGPLLAVFWRHPEPGADHPIVQFFHDFGTADPETVRLGCPDGEITDWAWFHPDGGELDAAAGADRADRARQALAARASGRAVAGTRPAPEPTTGPEPTAG</sequence>
<evidence type="ECO:0000313" key="7">
    <source>
        <dbReference type="Proteomes" id="UP001432222"/>
    </source>
</evidence>
<dbReference type="InterPro" id="IPR015797">
    <property type="entry name" value="NUDIX_hydrolase-like_dom_sf"/>
</dbReference>
<evidence type="ECO:0000259" key="5">
    <source>
        <dbReference type="PROSITE" id="PS51462"/>
    </source>
</evidence>
<dbReference type="CDD" id="cd02883">
    <property type="entry name" value="NUDIX_Hydrolase"/>
    <property type="match status" value="1"/>
</dbReference>
<feature type="domain" description="Nudix hydrolase" evidence="5">
    <location>
        <begin position="183"/>
        <end position="322"/>
    </location>
</feature>
<dbReference type="EMBL" id="CP108110">
    <property type="protein sequence ID" value="WUQ81913.1"/>
    <property type="molecule type" value="Genomic_DNA"/>
</dbReference>
<dbReference type="GO" id="GO:0016787">
    <property type="term" value="F:hydrolase activity"/>
    <property type="evidence" value="ECO:0007669"/>
    <property type="project" value="UniProtKB-KW"/>
</dbReference>
<keyword evidence="2 6" id="KW-0378">Hydrolase</keyword>
<organism evidence="6 7">
    <name type="scientific">Kitasatospora purpeofusca</name>
    <dbReference type="NCBI Taxonomy" id="67352"/>
    <lineage>
        <taxon>Bacteria</taxon>
        <taxon>Bacillati</taxon>
        <taxon>Actinomycetota</taxon>
        <taxon>Actinomycetes</taxon>
        <taxon>Kitasatosporales</taxon>
        <taxon>Streptomycetaceae</taxon>
        <taxon>Kitasatospora</taxon>
    </lineage>
</organism>
<dbReference type="Gene3D" id="3.90.79.10">
    <property type="entry name" value="Nucleoside Triphosphate Pyrophosphohydrolase"/>
    <property type="match status" value="2"/>
</dbReference>
<dbReference type="InterPro" id="IPR020084">
    <property type="entry name" value="NUDIX_hydrolase_CS"/>
</dbReference>
<dbReference type="RefSeq" id="WP_328952987.1">
    <property type="nucleotide sequence ID" value="NZ_CP108110.1"/>
</dbReference>
<dbReference type="SUPFAM" id="SSF55811">
    <property type="entry name" value="Nudix"/>
    <property type="match status" value="2"/>
</dbReference>
<dbReference type="PROSITE" id="PS00893">
    <property type="entry name" value="NUDIX_BOX"/>
    <property type="match status" value="1"/>
</dbReference>
<proteinExistence type="predicted"/>
<comment type="cofactor">
    <cofactor evidence="1">
        <name>Mg(2+)</name>
        <dbReference type="ChEBI" id="CHEBI:18420"/>
    </cofactor>
</comment>
<evidence type="ECO:0000313" key="6">
    <source>
        <dbReference type="EMBL" id="WUQ81913.1"/>
    </source>
</evidence>
<reference evidence="6" key="1">
    <citation type="submission" date="2022-10" db="EMBL/GenBank/DDBJ databases">
        <title>The complete genomes of actinobacterial strains from the NBC collection.</title>
        <authorList>
            <person name="Joergensen T.S."/>
            <person name="Alvarez Arevalo M."/>
            <person name="Sterndorff E.B."/>
            <person name="Faurdal D."/>
            <person name="Vuksanovic O."/>
            <person name="Mourched A.-S."/>
            <person name="Charusanti P."/>
            <person name="Shaw S."/>
            <person name="Blin K."/>
            <person name="Weber T."/>
        </authorList>
    </citation>
    <scope>NUCLEOTIDE SEQUENCE</scope>
    <source>
        <strain evidence="6">NBC_00222</strain>
    </source>
</reference>
<protein>
    <submittedName>
        <fullName evidence="6">NUDIX hydrolase</fullName>
    </submittedName>
</protein>